<gene>
    <name evidence="1" type="ORF">NPIL_17211</name>
</gene>
<reference evidence="1" key="1">
    <citation type="submission" date="2020-08" db="EMBL/GenBank/DDBJ databases">
        <title>Multicomponent nature underlies the extraordinary mechanical properties of spider dragline silk.</title>
        <authorList>
            <person name="Kono N."/>
            <person name="Nakamura H."/>
            <person name="Mori M."/>
            <person name="Yoshida Y."/>
            <person name="Ohtoshi R."/>
            <person name="Malay A.D."/>
            <person name="Moran D.A.P."/>
            <person name="Tomita M."/>
            <person name="Numata K."/>
            <person name="Arakawa K."/>
        </authorList>
    </citation>
    <scope>NUCLEOTIDE SEQUENCE</scope>
</reference>
<comment type="caution">
    <text evidence="1">The sequence shown here is derived from an EMBL/GenBank/DDBJ whole genome shotgun (WGS) entry which is preliminary data.</text>
</comment>
<proteinExistence type="predicted"/>
<accession>A0A8X6TMD9</accession>
<keyword evidence="2" id="KW-1185">Reference proteome</keyword>
<dbReference type="AlphaFoldDB" id="A0A8X6TMD9"/>
<name>A0A8X6TMD9_NEPPI</name>
<evidence type="ECO:0000313" key="2">
    <source>
        <dbReference type="Proteomes" id="UP000887013"/>
    </source>
</evidence>
<feature type="non-terminal residue" evidence="1">
    <location>
        <position position="62"/>
    </location>
</feature>
<dbReference type="InterPro" id="IPR036397">
    <property type="entry name" value="RNaseH_sf"/>
</dbReference>
<protein>
    <submittedName>
        <fullName evidence="1">Uncharacterized protein</fullName>
    </submittedName>
</protein>
<dbReference type="Proteomes" id="UP000887013">
    <property type="component" value="Unassembled WGS sequence"/>
</dbReference>
<dbReference type="Gene3D" id="3.30.420.10">
    <property type="entry name" value="Ribonuclease H-like superfamily/Ribonuclease H"/>
    <property type="match status" value="1"/>
</dbReference>
<organism evidence="1 2">
    <name type="scientific">Nephila pilipes</name>
    <name type="common">Giant wood spider</name>
    <name type="synonym">Nephila maculata</name>
    <dbReference type="NCBI Taxonomy" id="299642"/>
    <lineage>
        <taxon>Eukaryota</taxon>
        <taxon>Metazoa</taxon>
        <taxon>Ecdysozoa</taxon>
        <taxon>Arthropoda</taxon>
        <taxon>Chelicerata</taxon>
        <taxon>Arachnida</taxon>
        <taxon>Araneae</taxon>
        <taxon>Araneomorphae</taxon>
        <taxon>Entelegynae</taxon>
        <taxon>Araneoidea</taxon>
        <taxon>Nephilidae</taxon>
        <taxon>Nephila</taxon>
    </lineage>
</organism>
<dbReference type="GO" id="GO:0003676">
    <property type="term" value="F:nucleic acid binding"/>
    <property type="evidence" value="ECO:0007669"/>
    <property type="project" value="InterPro"/>
</dbReference>
<dbReference type="EMBL" id="BMAW01059884">
    <property type="protein sequence ID" value="GFT23388.1"/>
    <property type="molecule type" value="Genomic_DNA"/>
</dbReference>
<evidence type="ECO:0000313" key="1">
    <source>
        <dbReference type="EMBL" id="GFT23388.1"/>
    </source>
</evidence>
<sequence length="62" mass="7247">MANLSEINKYDRMSLATSLHLGEKVQPFLDRIITDDEKLDNLDSTIRKRKWLDGHPYQSESL</sequence>